<feature type="region of interest" description="Disordered" evidence="4">
    <location>
        <begin position="131"/>
        <end position="151"/>
    </location>
</feature>
<dbReference type="InterPro" id="IPR005031">
    <property type="entry name" value="COQ10_START"/>
</dbReference>
<dbReference type="PANTHER" id="PTHR12901">
    <property type="entry name" value="SPERM PROTEIN HOMOLOG"/>
    <property type="match status" value="1"/>
</dbReference>
<organism evidence="6 7">
    <name type="scientific">Humicola insolens</name>
    <name type="common">Soft-rot fungus</name>
    <dbReference type="NCBI Taxonomy" id="85995"/>
    <lineage>
        <taxon>Eukaryota</taxon>
        <taxon>Fungi</taxon>
        <taxon>Dikarya</taxon>
        <taxon>Ascomycota</taxon>
        <taxon>Pezizomycotina</taxon>
        <taxon>Sordariomycetes</taxon>
        <taxon>Sordariomycetidae</taxon>
        <taxon>Sordariales</taxon>
        <taxon>Chaetomiaceae</taxon>
        <taxon>Mycothermus</taxon>
    </lineage>
</organism>
<sequence>MAPRLSPTTRRLLLHPRHIPPSLLLSSPPPPPAPLSQQPPLPLSLLKPPATTLPPTRLLTTTHHRPFLLSALANLTPDISPDGRPPPPKTLHARRVLPYPPDHIYTLIADIDSYRHFLPHCPHSLVTHWTKPQQQDQQRQNPTRHPARADLTVGWGPFTQTYTSRVYCVPGSVVEAVSGAAETTIPWETLRAVGYEPSADQEHALRTMEGIFESLVTRWTVRPVAGPHGGANGGVQSGEGGGGGGGETATGKWTEVTLSVTFQFKNPALGYAVGQLADEKVDEMVKAFEGRARALYGSG</sequence>
<accession>A0ABR3V4D8</accession>
<gene>
    <name evidence="6" type="ORF">VTJ49DRAFT_4867</name>
</gene>
<feature type="compositionally biased region" description="Low complexity" evidence="4">
    <location>
        <begin position="1"/>
        <end position="11"/>
    </location>
</feature>
<dbReference type="InterPro" id="IPR023393">
    <property type="entry name" value="START-like_dom_sf"/>
</dbReference>
<feature type="domain" description="Coenzyme Q-binding protein COQ10 START" evidence="5">
    <location>
        <begin position="97"/>
        <end position="289"/>
    </location>
</feature>
<feature type="compositionally biased region" description="Pro residues" evidence="4">
    <location>
        <begin position="27"/>
        <end position="42"/>
    </location>
</feature>
<feature type="region of interest" description="Disordered" evidence="4">
    <location>
        <begin position="75"/>
        <end position="95"/>
    </location>
</feature>
<comment type="caution">
    <text evidence="6">The sequence shown here is derived from an EMBL/GenBank/DDBJ whole genome shotgun (WGS) entry which is preliminary data.</text>
</comment>
<dbReference type="SUPFAM" id="SSF55961">
    <property type="entry name" value="Bet v1-like"/>
    <property type="match status" value="1"/>
</dbReference>
<comment type="similarity">
    <text evidence="1">Belongs to the COQ10 family.</text>
</comment>
<evidence type="ECO:0000259" key="5">
    <source>
        <dbReference type="Pfam" id="PF03364"/>
    </source>
</evidence>
<name>A0ABR3V4D8_HUMIN</name>
<dbReference type="EMBL" id="JAZGSY010000388">
    <property type="protein sequence ID" value="KAL1836619.1"/>
    <property type="molecule type" value="Genomic_DNA"/>
</dbReference>
<feature type="region of interest" description="Disordered" evidence="4">
    <location>
        <begin position="1"/>
        <end position="54"/>
    </location>
</feature>
<evidence type="ECO:0000256" key="1">
    <source>
        <dbReference type="ARBA" id="ARBA00006885"/>
    </source>
</evidence>
<proteinExistence type="inferred from homology"/>
<feature type="compositionally biased region" description="Gly residues" evidence="4">
    <location>
        <begin position="227"/>
        <end position="248"/>
    </location>
</feature>
<dbReference type="PANTHER" id="PTHR12901:SF10">
    <property type="entry name" value="COENZYME Q-BINDING PROTEIN COQ10, MITOCHONDRIAL"/>
    <property type="match status" value="1"/>
</dbReference>
<feature type="region of interest" description="Disordered" evidence="4">
    <location>
        <begin position="225"/>
        <end position="249"/>
    </location>
</feature>
<dbReference type="InterPro" id="IPR044996">
    <property type="entry name" value="COQ10-like"/>
</dbReference>
<keyword evidence="7" id="KW-1185">Reference proteome</keyword>
<feature type="compositionally biased region" description="Low complexity" evidence="4">
    <location>
        <begin position="43"/>
        <end position="54"/>
    </location>
</feature>
<evidence type="ECO:0000313" key="6">
    <source>
        <dbReference type="EMBL" id="KAL1836619.1"/>
    </source>
</evidence>
<evidence type="ECO:0000313" key="7">
    <source>
        <dbReference type="Proteomes" id="UP001583172"/>
    </source>
</evidence>
<dbReference type="Pfam" id="PF03364">
    <property type="entry name" value="Polyketide_cyc"/>
    <property type="match status" value="1"/>
</dbReference>
<comment type="function">
    <text evidence="3">Required for the function of coenzyme Q in the respiratory chain. May serve as a chaperone or may be involved in the transport of Q6 from its site of synthesis to the catalytic sites of the respiratory complexes.</text>
</comment>
<protein>
    <recommendedName>
        <fullName evidence="5">Coenzyme Q-binding protein COQ10 START domain-containing protein</fullName>
    </recommendedName>
</protein>
<evidence type="ECO:0000256" key="2">
    <source>
        <dbReference type="ARBA" id="ARBA00011814"/>
    </source>
</evidence>
<dbReference type="CDD" id="cd07813">
    <property type="entry name" value="COQ10p_like"/>
    <property type="match status" value="1"/>
</dbReference>
<evidence type="ECO:0000256" key="4">
    <source>
        <dbReference type="SAM" id="MobiDB-lite"/>
    </source>
</evidence>
<dbReference type="Proteomes" id="UP001583172">
    <property type="component" value="Unassembled WGS sequence"/>
</dbReference>
<evidence type="ECO:0000256" key="3">
    <source>
        <dbReference type="ARBA" id="ARBA00024947"/>
    </source>
</evidence>
<reference evidence="6 7" key="1">
    <citation type="journal article" date="2024" name="Commun. Biol.">
        <title>Comparative genomic analysis of thermophilic fungi reveals convergent evolutionary adaptations and gene losses.</title>
        <authorList>
            <person name="Steindorff A.S."/>
            <person name="Aguilar-Pontes M.V."/>
            <person name="Robinson A.J."/>
            <person name="Andreopoulos B."/>
            <person name="LaButti K."/>
            <person name="Kuo A."/>
            <person name="Mondo S."/>
            <person name="Riley R."/>
            <person name="Otillar R."/>
            <person name="Haridas S."/>
            <person name="Lipzen A."/>
            <person name="Grimwood J."/>
            <person name="Schmutz J."/>
            <person name="Clum A."/>
            <person name="Reid I.D."/>
            <person name="Moisan M.C."/>
            <person name="Butler G."/>
            <person name="Nguyen T.T.M."/>
            <person name="Dewar K."/>
            <person name="Conant G."/>
            <person name="Drula E."/>
            <person name="Henrissat B."/>
            <person name="Hansel C."/>
            <person name="Singer S."/>
            <person name="Hutchinson M.I."/>
            <person name="de Vries R.P."/>
            <person name="Natvig D.O."/>
            <person name="Powell A.J."/>
            <person name="Tsang A."/>
            <person name="Grigoriev I.V."/>
        </authorList>
    </citation>
    <scope>NUCLEOTIDE SEQUENCE [LARGE SCALE GENOMIC DNA]</scope>
    <source>
        <strain evidence="6 7">CBS 620.91</strain>
    </source>
</reference>
<dbReference type="Gene3D" id="3.30.530.20">
    <property type="match status" value="1"/>
</dbReference>
<comment type="subunit">
    <text evidence="2">Interacts with coenzyme Q.</text>
</comment>